<keyword evidence="8" id="KW-1185">Reference proteome</keyword>
<name>A0A5N3PIF2_9HYPH</name>
<dbReference type="AlphaFoldDB" id="A0A5N3PIF2"/>
<dbReference type="PANTHER" id="PTHR38039:SF1">
    <property type="entry name" value="TOXIN YOEB"/>
    <property type="match status" value="1"/>
</dbReference>
<dbReference type="InterPro" id="IPR009614">
    <property type="entry name" value="YoeB_toxin"/>
</dbReference>
<comment type="caution">
    <text evidence="7">The sequence shown here is derived from an EMBL/GenBank/DDBJ whole genome shotgun (WGS) entry which is preliminary data.</text>
</comment>
<evidence type="ECO:0000256" key="6">
    <source>
        <dbReference type="ARBA" id="ARBA00030388"/>
    </source>
</evidence>
<dbReference type="SUPFAM" id="SSF143011">
    <property type="entry name" value="RelE-like"/>
    <property type="match status" value="1"/>
</dbReference>
<accession>A0A5N3PIF2</accession>
<keyword evidence="2" id="KW-1277">Toxin-antitoxin system</keyword>
<dbReference type="InterPro" id="IPR035093">
    <property type="entry name" value="RelE/ParE_toxin_dom_sf"/>
</dbReference>
<evidence type="ECO:0000313" key="8">
    <source>
        <dbReference type="Proteomes" id="UP000325684"/>
    </source>
</evidence>
<reference evidence="7 8" key="1">
    <citation type="journal article" date="2019" name="Microorganisms">
        <title>Genome Insights into the Novel Species Microvirga brassicacearum, a Rapeseed Endophyte with Biotechnological Potential.</title>
        <authorList>
            <person name="Jimenez-Gomez A."/>
            <person name="Saati-Santamaria Z."/>
            <person name="Igual J.M."/>
            <person name="Rivas R."/>
            <person name="Mateos P.F."/>
            <person name="Garcia-Fraile P."/>
        </authorList>
    </citation>
    <scope>NUCLEOTIDE SEQUENCE [LARGE SCALE GENOMIC DNA]</scope>
    <source>
        <strain evidence="7 8">CDVBN77</strain>
    </source>
</reference>
<organism evidence="7 8">
    <name type="scientific">Microvirga brassicacearum</name>
    <dbReference type="NCBI Taxonomy" id="2580413"/>
    <lineage>
        <taxon>Bacteria</taxon>
        <taxon>Pseudomonadati</taxon>
        <taxon>Pseudomonadota</taxon>
        <taxon>Alphaproteobacteria</taxon>
        <taxon>Hyphomicrobiales</taxon>
        <taxon>Methylobacteriaceae</taxon>
        <taxon>Microvirga</taxon>
    </lineage>
</organism>
<dbReference type="PANTHER" id="PTHR38039">
    <property type="entry name" value="TOXIN YOEB"/>
    <property type="match status" value="1"/>
</dbReference>
<evidence type="ECO:0000313" key="7">
    <source>
        <dbReference type="EMBL" id="KAB0269494.1"/>
    </source>
</evidence>
<evidence type="ECO:0000256" key="1">
    <source>
        <dbReference type="ARBA" id="ARBA00008172"/>
    </source>
</evidence>
<dbReference type="NCBIfam" id="TIGR02116">
    <property type="entry name" value="toxin_Txe_YoeB"/>
    <property type="match status" value="1"/>
</dbReference>
<dbReference type="EMBL" id="VCMV01000002">
    <property type="protein sequence ID" value="KAB0269494.1"/>
    <property type="molecule type" value="Genomic_DNA"/>
</dbReference>
<sequence length="90" mass="10368">MKLVFASLAWADYLFWQENDPPIHRRVNALIKDATRSPFSGIGKPEPLAGNLKGWWSRRITREHRLVYRLTGTGPDQAIEIAMCRFHYGA</sequence>
<keyword evidence="3" id="KW-0540">Nuclease</keyword>
<gene>
    <name evidence="7" type="ORF">FEZ63_00925</name>
</gene>
<dbReference type="Pfam" id="PF06769">
    <property type="entry name" value="YoeB_toxin"/>
    <property type="match status" value="1"/>
</dbReference>
<dbReference type="Gene3D" id="3.30.2310.20">
    <property type="entry name" value="RelE-like"/>
    <property type="match status" value="1"/>
</dbReference>
<dbReference type="RefSeq" id="WP_150941759.1">
    <property type="nucleotide sequence ID" value="NZ_VCMV01000002.1"/>
</dbReference>
<proteinExistence type="inferred from homology"/>
<keyword evidence="4" id="KW-0255">Endonuclease</keyword>
<comment type="similarity">
    <text evidence="1">Belongs to the YoeB family.</text>
</comment>
<evidence type="ECO:0000256" key="3">
    <source>
        <dbReference type="ARBA" id="ARBA00022722"/>
    </source>
</evidence>
<protein>
    <recommendedName>
        <fullName evidence="6">Putative mRNA interferase YoeB</fullName>
    </recommendedName>
</protein>
<dbReference type="GO" id="GO:0016787">
    <property type="term" value="F:hydrolase activity"/>
    <property type="evidence" value="ECO:0007669"/>
    <property type="project" value="UniProtKB-KW"/>
</dbReference>
<evidence type="ECO:0000256" key="4">
    <source>
        <dbReference type="ARBA" id="ARBA00022759"/>
    </source>
</evidence>
<keyword evidence="5" id="KW-0378">Hydrolase</keyword>
<dbReference type="GO" id="GO:0098795">
    <property type="term" value="P:global gene silencing by mRNA cleavage"/>
    <property type="evidence" value="ECO:0007669"/>
    <property type="project" value="TreeGrafter"/>
</dbReference>
<dbReference type="GO" id="GO:0004519">
    <property type="term" value="F:endonuclease activity"/>
    <property type="evidence" value="ECO:0007669"/>
    <property type="project" value="UniProtKB-KW"/>
</dbReference>
<evidence type="ECO:0000256" key="5">
    <source>
        <dbReference type="ARBA" id="ARBA00022801"/>
    </source>
</evidence>
<evidence type="ECO:0000256" key="2">
    <source>
        <dbReference type="ARBA" id="ARBA00022649"/>
    </source>
</evidence>
<dbReference type="GO" id="GO:0006401">
    <property type="term" value="P:RNA catabolic process"/>
    <property type="evidence" value="ECO:0007669"/>
    <property type="project" value="InterPro"/>
</dbReference>
<dbReference type="Proteomes" id="UP000325684">
    <property type="component" value="Unassembled WGS sequence"/>
</dbReference>
<dbReference type="OrthoDB" id="9801102at2"/>